<comment type="caution">
    <text evidence="4">The sequence shown here is derived from an EMBL/GenBank/DDBJ whole genome shotgun (WGS) entry which is preliminary data.</text>
</comment>
<dbReference type="Proteomes" id="UP001597361">
    <property type="component" value="Unassembled WGS sequence"/>
</dbReference>
<name>A0ABW4VRN7_9BACT</name>
<feature type="transmembrane region" description="Helical" evidence="2">
    <location>
        <begin position="44"/>
        <end position="69"/>
    </location>
</feature>
<accession>A0ABW4VRN7</accession>
<evidence type="ECO:0000259" key="3">
    <source>
        <dbReference type="Pfam" id="PF02397"/>
    </source>
</evidence>
<dbReference type="GO" id="GO:0016740">
    <property type="term" value="F:transferase activity"/>
    <property type="evidence" value="ECO:0007669"/>
    <property type="project" value="UniProtKB-KW"/>
</dbReference>
<keyword evidence="2" id="KW-0472">Membrane</keyword>
<dbReference type="EMBL" id="JBHUHR010000031">
    <property type="protein sequence ID" value="MFD2035445.1"/>
    <property type="molecule type" value="Genomic_DNA"/>
</dbReference>
<keyword evidence="2" id="KW-1133">Transmembrane helix</keyword>
<evidence type="ECO:0000313" key="4">
    <source>
        <dbReference type="EMBL" id="MFD2035445.1"/>
    </source>
</evidence>
<dbReference type="InterPro" id="IPR003362">
    <property type="entry name" value="Bact_transf"/>
</dbReference>
<feature type="domain" description="Bacterial sugar transferase" evidence="3">
    <location>
        <begin position="42"/>
        <end position="226"/>
    </location>
</feature>
<comment type="similarity">
    <text evidence="1">Belongs to the bacterial sugar transferase family.</text>
</comment>
<gene>
    <name evidence="4" type="ORF">ACFSKL_11625</name>
</gene>
<keyword evidence="2" id="KW-0812">Transmembrane</keyword>
<organism evidence="4 5">
    <name type="scientific">Belliella marina</name>
    <dbReference type="NCBI Taxonomy" id="1644146"/>
    <lineage>
        <taxon>Bacteria</taxon>
        <taxon>Pseudomonadati</taxon>
        <taxon>Bacteroidota</taxon>
        <taxon>Cytophagia</taxon>
        <taxon>Cytophagales</taxon>
        <taxon>Cyclobacteriaceae</taxon>
        <taxon>Belliella</taxon>
    </lineage>
</organism>
<proteinExistence type="inferred from homology"/>
<dbReference type="PANTHER" id="PTHR30576:SF0">
    <property type="entry name" value="UNDECAPRENYL-PHOSPHATE N-ACETYLGALACTOSAMINYL 1-PHOSPHATE TRANSFERASE-RELATED"/>
    <property type="match status" value="1"/>
</dbReference>
<dbReference type="PANTHER" id="PTHR30576">
    <property type="entry name" value="COLANIC BIOSYNTHESIS UDP-GLUCOSE LIPID CARRIER TRANSFERASE"/>
    <property type="match status" value="1"/>
</dbReference>
<keyword evidence="5" id="KW-1185">Reference proteome</keyword>
<reference evidence="5" key="1">
    <citation type="journal article" date="2019" name="Int. J. Syst. Evol. Microbiol.">
        <title>The Global Catalogue of Microorganisms (GCM) 10K type strain sequencing project: providing services to taxonomists for standard genome sequencing and annotation.</title>
        <authorList>
            <consortium name="The Broad Institute Genomics Platform"/>
            <consortium name="The Broad Institute Genome Sequencing Center for Infectious Disease"/>
            <person name="Wu L."/>
            <person name="Ma J."/>
        </authorList>
    </citation>
    <scope>NUCLEOTIDE SEQUENCE [LARGE SCALE GENOMIC DNA]</scope>
    <source>
        <strain evidence="5">CGMCC 1.15180</strain>
    </source>
</reference>
<dbReference type="RefSeq" id="WP_376886407.1">
    <property type="nucleotide sequence ID" value="NZ_JBHUHR010000031.1"/>
</dbReference>
<evidence type="ECO:0000256" key="2">
    <source>
        <dbReference type="SAM" id="Phobius"/>
    </source>
</evidence>
<keyword evidence="4" id="KW-0808">Transferase</keyword>
<protein>
    <submittedName>
        <fullName evidence="4">Sugar transferase</fullName>
    </submittedName>
</protein>
<sequence>MKTAQLLDNQTDFNLILDSTEDPILFDTEMSQGFNLFNLYIKRFLDLLIVTLFMCTIGFWLFPIMAILIKLDSSGPVFFKQLRHGKNNKPFYCYKFRSMVVNQVADTKQATKDDPRITKVGRVIRKTSIDELPQLINVFLGEMSIVGPRPHPLKLNQEFSTKIDGFMNRHLSKPGLTGLAQARGFRGETAEFHQMYSRYKLDLLYLKKWSPLLDLKIIWMTAHSLVTKRDNAY</sequence>
<evidence type="ECO:0000313" key="5">
    <source>
        <dbReference type="Proteomes" id="UP001597361"/>
    </source>
</evidence>
<evidence type="ECO:0000256" key="1">
    <source>
        <dbReference type="ARBA" id="ARBA00006464"/>
    </source>
</evidence>
<dbReference type="Pfam" id="PF02397">
    <property type="entry name" value="Bac_transf"/>
    <property type="match status" value="1"/>
</dbReference>